<keyword evidence="1" id="KW-0378">Hydrolase</keyword>
<dbReference type="Pfam" id="PF07228">
    <property type="entry name" value="SpoIIE"/>
    <property type="match status" value="1"/>
</dbReference>
<evidence type="ECO:0000256" key="1">
    <source>
        <dbReference type="ARBA" id="ARBA00022801"/>
    </source>
</evidence>
<dbReference type="Gene3D" id="3.60.40.10">
    <property type="entry name" value="PPM-type phosphatase domain"/>
    <property type="match status" value="1"/>
</dbReference>
<dbReference type="InterPro" id="IPR007890">
    <property type="entry name" value="CHASE2"/>
</dbReference>
<sequence length="694" mass="72831">MRRGGRLPAALLGLVLAAVLALEPGVLTIPRNVVFDFYQALSPRPRVDDPVVVVAVDDKSLDALGQWPWPRSLTARVMDRVAQADPTVIGVDVLFAEPDRMSPKALAETLTDLPARLRDGLRGAPDTDHLLALALTKAPTVLGFAAISESWANPDAIPPLTPVLRRGPDSHRRLAVQANSAIASHAVIATSAAAHGVINPLLGADGVVRRLPFLANLNGEIALGLAPEMIRIVIGHPVATVTSTEGGVRSLHLGPMTVPLDRDGGFRVPFGPVTPERYLSAVDILDGSVDPSVFTGRLVLVGVVASGLGDLASTPLDSEVPGVEVHMQALEALVQGLALRRPAWVPWIEALLCLGGALVLCAVGPHVRHTWPLFVLVAGTTMVGAQQAHAQAALLIDGTLPAVGQGLVLAVLMANGLAESRREQLRLAADLRTQSEARARLEGEMNAARDIQRALLPDPRRVLAREPRVAVAAALEPARTVGGDLYDLFPIDADRLVFVVGDVSGKGIQASLFMAICKALSKSAAHGAKGSPAAAVGQANRDLDRENPQMLFCTALMGVLDLRDGTVTLCNAGHGPPLLVDADGGQATVVTTAGGPALCFLDDIDYQETRITLRPRQTLVLTTDGITEAMSPTGAVYGSDRLTDVATHALGADRTVDEALSMLLADVHAWVGDAPRADDLTAMLVRWTGPAPTS</sequence>
<organism evidence="3 4">
    <name type="scientific">Roseospira visakhapatnamensis</name>
    <dbReference type="NCBI Taxonomy" id="390880"/>
    <lineage>
        <taxon>Bacteria</taxon>
        <taxon>Pseudomonadati</taxon>
        <taxon>Pseudomonadota</taxon>
        <taxon>Alphaproteobacteria</taxon>
        <taxon>Rhodospirillales</taxon>
        <taxon>Rhodospirillaceae</taxon>
        <taxon>Roseospira</taxon>
    </lineage>
</organism>
<proteinExistence type="predicted"/>
<keyword evidence="4" id="KW-1185">Reference proteome</keyword>
<dbReference type="PANTHER" id="PTHR43156:SF2">
    <property type="entry name" value="STAGE II SPORULATION PROTEIN E"/>
    <property type="match status" value="1"/>
</dbReference>
<dbReference type="EMBL" id="JACIGK010000027">
    <property type="protein sequence ID" value="MBB4267441.1"/>
    <property type="molecule type" value="Genomic_DNA"/>
</dbReference>
<name>A0A7W6WBF4_9PROT</name>
<evidence type="ECO:0000259" key="2">
    <source>
        <dbReference type="PROSITE" id="PS51746"/>
    </source>
</evidence>
<evidence type="ECO:0000313" key="3">
    <source>
        <dbReference type="EMBL" id="MBB4267441.1"/>
    </source>
</evidence>
<gene>
    <name evidence="3" type="ORF">GGD89_003085</name>
</gene>
<dbReference type="Pfam" id="PF05226">
    <property type="entry name" value="CHASE2"/>
    <property type="match status" value="1"/>
</dbReference>
<dbReference type="InterPro" id="IPR001932">
    <property type="entry name" value="PPM-type_phosphatase-like_dom"/>
</dbReference>
<dbReference type="GO" id="GO:0016791">
    <property type="term" value="F:phosphatase activity"/>
    <property type="evidence" value="ECO:0007669"/>
    <property type="project" value="TreeGrafter"/>
</dbReference>
<reference evidence="3 4" key="1">
    <citation type="submission" date="2020-08" db="EMBL/GenBank/DDBJ databases">
        <title>Genome sequencing of Purple Non-Sulfur Bacteria from various extreme environments.</title>
        <authorList>
            <person name="Mayer M."/>
        </authorList>
    </citation>
    <scope>NUCLEOTIDE SEQUENCE [LARGE SCALE GENOMIC DNA]</scope>
    <source>
        <strain evidence="3 4">JA131</strain>
    </source>
</reference>
<dbReference type="PROSITE" id="PS51746">
    <property type="entry name" value="PPM_2"/>
    <property type="match status" value="1"/>
</dbReference>
<dbReference type="PANTHER" id="PTHR43156">
    <property type="entry name" value="STAGE II SPORULATION PROTEIN E-RELATED"/>
    <property type="match status" value="1"/>
</dbReference>
<dbReference type="SMART" id="SM00331">
    <property type="entry name" value="PP2C_SIG"/>
    <property type="match status" value="1"/>
</dbReference>
<dbReference type="InterPro" id="IPR052016">
    <property type="entry name" value="Bact_Sigma-Reg"/>
</dbReference>
<dbReference type="RefSeq" id="WP_184046836.1">
    <property type="nucleotide sequence ID" value="NZ_JACIGK010000027.1"/>
</dbReference>
<feature type="domain" description="PPM-type phosphatase" evidence="2">
    <location>
        <begin position="468"/>
        <end position="687"/>
    </location>
</feature>
<dbReference type="SMART" id="SM01080">
    <property type="entry name" value="CHASE2"/>
    <property type="match status" value="1"/>
</dbReference>
<evidence type="ECO:0000313" key="4">
    <source>
        <dbReference type="Proteomes" id="UP000554286"/>
    </source>
</evidence>
<accession>A0A7W6WBF4</accession>
<dbReference type="AlphaFoldDB" id="A0A7W6WBF4"/>
<dbReference type="SUPFAM" id="SSF81606">
    <property type="entry name" value="PP2C-like"/>
    <property type="match status" value="1"/>
</dbReference>
<protein>
    <submittedName>
        <fullName evidence="3">Serine phosphatase RsbU (Regulator of sigma subunit)/CHASE2 domain-containing sensor protein</fullName>
    </submittedName>
</protein>
<dbReference type="InterPro" id="IPR036457">
    <property type="entry name" value="PPM-type-like_dom_sf"/>
</dbReference>
<comment type="caution">
    <text evidence="3">The sequence shown here is derived from an EMBL/GenBank/DDBJ whole genome shotgun (WGS) entry which is preliminary data.</text>
</comment>
<dbReference type="Proteomes" id="UP000554286">
    <property type="component" value="Unassembled WGS sequence"/>
</dbReference>